<reference evidence="1 2" key="1">
    <citation type="journal article" date="2013" name="Curr. Biol.">
        <title>Shared signatures of parasitism and phylogenomics unite Cryptomycota and microsporidia.</title>
        <authorList>
            <person name="James T.Y."/>
            <person name="Pelin A."/>
            <person name="Bonen L."/>
            <person name="Ahrendt S."/>
            <person name="Sain D."/>
            <person name="Corradi N."/>
            <person name="Stajich J.E."/>
        </authorList>
    </citation>
    <scope>NUCLEOTIDE SEQUENCE [LARGE SCALE GENOMIC DNA]</scope>
    <source>
        <strain evidence="1 2">CSF55</strain>
    </source>
</reference>
<evidence type="ECO:0000313" key="2">
    <source>
        <dbReference type="Proteomes" id="UP000030755"/>
    </source>
</evidence>
<dbReference type="AlphaFoldDB" id="A0A075AY16"/>
<protein>
    <submittedName>
        <fullName evidence="1">Uncharacterized protein</fullName>
    </submittedName>
</protein>
<proteinExistence type="predicted"/>
<accession>A0A075AY16</accession>
<dbReference type="Proteomes" id="UP000030755">
    <property type="component" value="Unassembled WGS sequence"/>
</dbReference>
<gene>
    <name evidence="1" type="ORF">O9G_003631</name>
</gene>
<evidence type="ECO:0000313" key="1">
    <source>
        <dbReference type="EMBL" id="EPZ35142.1"/>
    </source>
</evidence>
<name>A0A075AY16_ROZAC</name>
<keyword evidence="2" id="KW-1185">Reference proteome</keyword>
<dbReference type="HOGENOM" id="CLU_691079_0_0_1"/>
<sequence length="399" mass="46688">MDLETDHERNEYNKSELEEHFEEEIETISLQNSECGDVGIDDINMVEIELVEILEEDDFSSSLIAKSSCKHKLNEQYNVDENPSFQGEKVNVFIGNMTQYMKRNLTELQKINTRMLSLEEKVNRIDEWKNDCFATNNIKDSHPINVSRSLTNDAPKNEEELKSKIKPEPNIRKIIIQKFDSVKTPKSEISQSDTTVNQTANLCSPSFIKDSINITKSEIRSSTRLKNALKGEDRENHIVTPQLKKWSQKELYRFLKKKITVDQPLLIKSNRMKDLWNRWQYGVDGFPPYSILEKSFGNSWRGRSKRWSGMKRPLALMVAYHTFLKEITPEKCESDLVDILLRTFHKPITVINKEIKVIHKGYSHLNIMEYINRFLDEIKEKTSVTYKYIQGLQWSVSIK</sequence>
<dbReference type="EMBL" id="KE560862">
    <property type="protein sequence ID" value="EPZ35142.1"/>
    <property type="molecule type" value="Genomic_DNA"/>
</dbReference>
<organism evidence="1 2">
    <name type="scientific">Rozella allomycis (strain CSF55)</name>
    <dbReference type="NCBI Taxonomy" id="988480"/>
    <lineage>
        <taxon>Eukaryota</taxon>
        <taxon>Fungi</taxon>
        <taxon>Fungi incertae sedis</taxon>
        <taxon>Cryptomycota</taxon>
        <taxon>Cryptomycota incertae sedis</taxon>
        <taxon>Rozella</taxon>
    </lineage>
</organism>